<gene>
    <name evidence="5" type="ORF">HMPREF9709_00216</name>
</gene>
<dbReference type="Pfam" id="PF00392">
    <property type="entry name" value="GntR"/>
    <property type="match status" value="1"/>
</dbReference>
<reference evidence="5 6" key="1">
    <citation type="submission" date="2012-01" db="EMBL/GenBank/DDBJ databases">
        <title>The Genome Sequence of Helcococcus kunzii ATCC 51366.</title>
        <authorList>
            <consortium name="The Broad Institute Genome Sequencing Platform"/>
            <person name="Earl A."/>
            <person name="Ward D."/>
            <person name="Feldgarden M."/>
            <person name="Gevers D."/>
            <person name="Huys G."/>
            <person name="Young S.K."/>
            <person name="Zeng Q."/>
            <person name="Gargeya S."/>
            <person name="Fitzgerald M."/>
            <person name="Haas B."/>
            <person name="Abouelleil A."/>
            <person name="Alvarado L."/>
            <person name="Arachchi H.M."/>
            <person name="Berlin A."/>
            <person name="Chapman S.B."/>
            <person name="Gearin G."/>
            <person name="Goldberg J."/>
            <person name="Griggs A."/>
            <person name="Gujja S."/>
            <person name="Hansen M."/>
            <person name="Heiman D."/>
            <person name="Howarth C."/>
            <person name="Larimer J."/>
            <person name="Lui A."/>
            <person name="MacDonald P.J.P."/>
            <person name="McCowen C."/>
            <person name="Montmayeur A."/>
            <person name="Murphy C."/>
            <person name="Neiman D."/>
            <person name="Pearson M."/>
            <person name="Priest M."/>
            <person name="Roberts A."/>
            <person name="Saif S."/>
            <person name="Shea T."/>
            <person name="Sisk P."/>
            <person name="Stolte C."/>
            <person name="Sykes S."/>
            <person name="Wortman J."/>
            <person name="Nusbaum C."/>
            <person name="Birren B."/>
        </authorList>
    </citation>
    <scope>NUCLEOTIDE SEQUENCE [LARGE SCALE GENOMIC DNA]</scope>
    <source>
        <strain evidence="5 6">ATCC 51366</strain>
    </source>
</reference>
<dbReference type="Gene3D" id="1.10.10.10">
    <property type="entry name" value="Winged helix-like DNA-binding domain superfamily/Winged helix DNA-binding domain"/>
    <property type="match status" value="1"/>
</dbReference>
<evidence type="ECO:0000259" key="4">
    <source>
        <dbReference type="PROSITE" id="PS50949"/>
    </source>
</evidence>
<dbReference type="RefSeq" id="WP_005397115.1">
    <property type="nucleotide sequence ID" value="NZ_JH601088.1"/>
</dbReference>
<dbReference type="PATRIC" id="fig|883114.3.peg.212"/>
<feature type="domain" description="HTH gntR-type" evidence="4">
    <location>
        <begin position="7"/>
        <end position="75"/>
    </location>
</feature>
<dbReference type="PROSITE" id="PS50949">
    <property type="entry name" value="HTH_GNTR"/>
    <property type="match status" value="1"/>
</dbReference>
<evidence type="ECO:0000256" key="1">
    <source>
        <dbReference type="ARBA" id="ARBA00023015"/>
    </source>
</evidence>
<dbReference type="EMBL" id="AGEI01000006">
    <property type="protein sequence ID" value="EHR35857.1"/>
    <property type="molecule type" value="Genomic_DNA"/>
</dbReference>
<sequence length="116" mass="13639">MDFNKDQPIYIQLVDLIKMDIISGKMKAADKLPSIREFAEETMVNPNTVQKAYTELESRGYIFSKRGIGYFVNEDQEFIDNLKVSFLENRIDEFIKDMSNLDYSKETIINKIKERL</sequence>
<organism evidence="5 6">
    <name type="scientific">Helcococcus kunzii ATCC 51366</name>
    <dbReference type="NCBI Taxonomy" id="883114"/>
    <lineage>
        <taxon>Bacteria</taxon>
        <taxon>Bacillati</taxon>
        <taxon>Bacillota</taxon>
        <taxon>Tissierellia</taxon>
        <taxon>Tissierellales</taxon>
        <taxon>Peptoniphilaceae</taxon>
        <taxon>Helcococcus</taxon>
    </lineage>
</organism>
<evidence type="ECO:0000313" key="5">
    <source>
        <dbReference type="EMBL" id="EHR35857.1"/>
    </source>
</evidence>
<keyword evidence="2" id="KW-0238">DNA-binding</keyword>
<dbReference type="SMART" id="SM00345">
    <property type="entry name" value="HTH_GNTR"/>
    <property type="match status" value="1"/>
</dbReference>
<dbReference type="GO" id="GO:0003677">
    <property type="term" value="F:DNA binding"/>
    <property type="evidence" value="ECO:0007669"/>
    <property type="project" value="UniProtKB-KW"/>
</dbReference>
<accession>H3NLK5</accession>
<dbReference type="PANTHER" id="PTHR38445:SF6">
    <property type="entry name" value="GNTR-FAMILY TRANSCRIPTIONAL REGULATOR"/>
    <property type="match status" value="1"/>
</dbReference>
<evidence type="ECO:0000313" key="6">
    <source>
        <dbReference type="Proteomes" id="UP000004191"/>
    </source>
</evidence>
<dbReference type="AlphaFoldDB" id="H3NLK5"/>
<dbReference type="SUPFAM" id="SSF46785">
    <property type="entry name" value="Winged helix' DNA-binding domain"/>
    <property type="match status" value="1"/>
</dbReference>
<dbReference type="CDD" id="cd07377">
    <property type="entry name" value="WHTH_GntR"/>
    <property type="match status" value="1"/>
</dbReference>
<dbReference type="eggNOG" id="COG1725">
    <property type="taxonomic scope" value="Bacteria"/>
</dbReference>
<dbReference type="HOGENOM" id="CLU_017584_10_0_9"/>
<dbReference type="GO" id="GO:0003700">
    <property type="term" value="F:DNA-binding transcription factor activity"/>
    <property type="evidence" value="ECO:0007669"/>
    <property type="project" value="InterPro"/>
</dbReference>
<proteinExistence type="predicted"/>
<comment type="caution">
    <text evidence="5">The sequence shown here is derived from an EMBL/GenBank/DDBJ whole genome shotgun (WGS) entry which is preliminary data.</text>
</comment>
<dbReference type="STRING" id="883114.HMPREF9709_00216"/>
<dbReference type="GeneID" id="96998240"/>
<evidence type="ECO:0000256" key="2">
    <source>
        <dbReference type="ARBA" id="ARBA00023125"/>
    </source>
</evidence>
<keyword evidence="3" id="KW-0804">Transcription</keyword>
<dbReference type="InterPro" id="IPR000524">
    <property type="entry name" value="Tscrpt_reg_HTH_GntR"/>
</dbReference>
<keyword evidence="1" id="KW-0805">Transcription regulation</keyword>
<protein>
    <recommendedName>
        <fullName evidence="4">HTH gntR-type domain-containing protein</fullName>
    </recommendedName>
</protein>
<name>H3NLK5_9FIRM</name>
<dbReference type="InterPro" id="IPR036390">
    <property type="entry name" value="WH_DNA-bd_sf"/>
</dbReference>
<keyword evidence="6" id="KW-1185">Reference proteome</keyword>
<dbReference type="PANTHER" id="PTHR38445">
    <property type="entry name" value="HTH-TYPE TRANSCRIPTIONAL REPRESSOR YTRA"/>
    <property type="match status" value="1"/>
</dbReference>
<dbReference type="InterPro" id="IPR036388">
    <property type="entry name" value="WH-like_DNA-bd_sf"/>
</dbReference>
<evidence type="ECO:0000256" key="3">
    <source>
        <dbReference type="ARBA" id="ARBA00023163"/>
    </source>
</evidence>
<dbReference type="Proteomes" id="UP000004191">
    <property type="component" value="Unassembled WGS sequence"/>
</dbReference>